<dbReference type="AlphaFoldDB" id="A0A8S4NKZ8"/>
<dbReference type="PANTHER" id="PTHR45964">
    <property type="entry name" value="WSCD FAMILY MEMBER CG9164"/>
    <property type="match status" value="1"/>
</dbReference>
<dbReference type="PANTHER" id="PTHR45964:SF5">
    <property type="entry name" value="WSCD FAMILY MEMBER CG9164"/>
    <property type="match status" value="1"/>
</dbReference>
<proteinExistence type="inferred from homology"/>
<keyword evidence="2" id="KW-0812">Transmembrane</keyword>
<keyword evidence="2" id="KW-0472">Membrane</keyword>
<dbReference type="InterPro" id="IPR051589">
    <property type="entry name" value="Sialate-O-sulfotransferase"/>
</dbReference>
<dbReference type="InterPro" id="IPR027417">
    <property type="entry name" value="P-loop_NTPase"/>
</dbReference>
<gene>
    <name evidence="3" type="ORF">OFUS_LOCUS7493</name>
</gene>
<feature type="transmembrane region" description="Helical" evidence="2">
    <location>
        <begin position="12"/>
        <end position="33"/>
    </location>
</feature>
<sequence length="164" mass="18805">DKCSIIMRKKSFPILIFIALTFCCIMLLNKMLLQKDVTNVQEMFTKQLNEGKQPKYVTVVSRSFSQDTENDNASKFEVSKETVDGSTSVVHSEIQYKCQPTDLISTCQPLHYSKRLLPVTALYSFPGSGNTWMRHLIQQITGLDDSVRPHCGRRIRYIHWGSVQ</sequence>
<evidence type="ECO:0000313" key="4">
    <source>
        <dbReference type="Proteomes" id="UP000749559"/>
    </source>
</evidence>
<protein>
    <recommendedName>
        <fullName evidence="5">Sulfotransferase</fullName>
    </recommendedName>
</protein>
<evidence type="ECO:0008006" key="5">
    <source>
        <dbReference type="Google" id="ProtNLM"/>
    </source>
</evidence>
<dbReference type="Gene3D" id="3.40.50.300">
    <property type="entry name" value="P-loop containing nucleotide triphosphate hydrolases"/>
    <property type="match status" value="1"/>
</dbReference>
<evidence type="ECO:0000256" key="1">
    <source>
        <dbReference type="ARBA" id="ARBA00010236"/>
    </source>
</evidence>
<keyword evidence="4" id="KW-1185">Reference proteome</keyword>
<comment type="similarity">
    <text evidence="1">Belongs to the WSCD family.</text>
</comment>
<reference evidence="3" key="1">
    <citation type="submission" date="2022-03" db="EMBL/GenBank/DDBJ databases">
        <authorList>
            <person name="Martin C."/>
        </authorList>
    </citation>
    <scope>NUCLEOTIDE SEQUENCE</scope>
</reference>
<dbReference type="Proteomes" id="UP000749559">
    <property type="component" value="Unassembled WGS sequence"/>
</dbReference>
<dbReference type="EMBL" id="CAIIXF020000004">
    <property type="protein sequence ID" value="CAH1780855.1"/>
    <property type="molecule type" value="Genomic_DNA"/>
</dbReference>
<comment type="caution">
    <text evidence="3">The sequence shown here is derived from an EMBL/GenBank/DDBJ whole genome shotgun (WGS) entry which is preliminary data.</text>
</comment>
<dbReference type="OrthoDB" id="6287062at2759"/>
<organism evidence="3 4">
    <name type="scientific">Owenia fusiformis</name>
    <name type="common">Polychaete worm</name>
    <dbReference type="NCBI Taxonomy" id="6347"/>
    <lineage>
        <taxon>Eukaryota</taxon>
        <taxon>Metazoa</taxon>
        <taxon>Spiralia</taxon>
        <taxon>Lophotrochozoa</taxon>
        <taxon>Annelida</taxon>
        <taxon>Polychaeta</taxon>
        <taxon>Sedentaria</taxon>
        <taxon>Canalipalpata</taxon>
        <taxon>Sabellida</taxon>
        <taxon>Oweniida</taxon>
        <taxon>Oweniidae</taxon>
        <taxon>Owenia</taxon>
    </lineage>
</organism>
<name>A0A8S4NKZ8_OWEFU</name>
<evidence type="ECO:0000256" key="2">
    <source>
        <dbReference type="SAM" id="Phobius"/>
    </source>
</evidence>
<evidence type="ECO:0000313" key="3">
    <source>
        <dbReference type="EMBL" id="CAH1780855.1"/>
    </source>
</evidence>
<keyword evidence="2" id="KW-1133">Transmembrane helix</keyword>
<accession>A0A8S4NKZ8</accession>
<feature type="non-terminal residue" evidence="3">
    <location>
        <position position="164"/>
    </location>
</feature>